<keyword evidence="2" id="KW-0963">Cytoplasm</keyword>
<keyword evidence="13" id="KW-1185">Reference proteome</keyword>
<dbReference type="GO" id="GO:0007059">
    <property type="term" value="P:chromosome segregation"/>
    <property type="evidence" value="ECO:0007669"/>
    <property type="project" value="UniProtKB-KW"/>
</dbReference>
<dbReference type="STRING" id="319970.RV00_GL002074"/>
<dbReference type="PANTHER" id="PTHR30349">
    <property type="entry name" value="PHAGE INTEGRASE-RELATED"/>
    <property type="match status" value="1"/>
</dbReference>
<keyword evidence="7" id="KW-0233">DNA recombination</keyword>
<evidence type="ECO:0000256" key="2">
    <source>
        <dbReference type="ARBA" id="ARBA00022490"/>
    </source>
</evidence>
<dbReference type="PROSITE" id="PS51900">
    <property type="entry name" value="CB"/>
    <property type="match status" value="1"/>
</dbReference>
<dbReference type="GO" id="GO:0003677">
    <property type="term" value="F:DNA binding"/>
    <property type="evidence" value="ECO:0007669"/>
    <property type="project" value="UniProtKB-UniRule"/>
</dbReference>
<feature type="domain" description="Tyr recombinase" evidence="10">
    <location>
        <begin position="184"/>
        <end position="365"/>
    </location>
</feature>
<dbReference type="InterPro" id="IPR002104">
    <property type="entry name" value="Integrase_catalytic"/>
</dbReference>
<accession>A0A1L8SV01</accession>
<name>A0A1L8SV01_9ENTE</name>
<dbReference type="PROSITE" id="PS51898">
    <property type="entry name" value="TYR_RECOMBINASE"/>
    <property type="match status" value="1"/>
</dbReference>
<comment type="caution">
    <text evidence="12">The sequence shown here is derived from an EMBL/GenBank/DDBJ whole genome shotgun (WGS) entry which is preliminary data.</text>
</comment>
<evidence type="ECO:0000256" key="4">
    <source>
        <dbReference type="ARBA" id="ARBA00022829"/>
    </source>
</evidence>
<evidence type="ECO:0000259" key="10">
    <source>
        <dbReference type="PROSITE" id="PS51898"/>
    </source>
</evidence>
<dbReference type="GO" id="GO:0051301">
    <property type="term" value="P:cell division"/>
    <property type="evidence" value="ECO:0007669"/>
    <property type="project" value="UniProtKB-KW"/>
</dbReference>
<reference evidence="12 13" key="1">
    <citation type="submission" date="2014-12" db="EMBL/GenBank/DDBJ databases">
        <title>Draft genome sequences of 29 type strains of Enterococci.</title>
        <authorList>
            <person name="Zhong Z."/>
            <person name="Sun Z."/>
            <person name="Liu W."/>
            <person name="Zhang W."/>
            <person name="Zhang H."/>
        </authorList>
    </citation>
    <scope>NUCLEOTIDE SEQUENCE [LARGE SCALE GENOMIC DNA]</scope>
    <source>
        <strain evidence="12 13">DSM 22802</strain>
    </source>
</reference>
<evidence type="ECO:0000256" key="3">
    <source>
        <dbReference type="ARBA" id="ARBA00022618"/>
    </source>
</evidence>
<evidence type="ECO:0000256" key="6">
    <source>
        <dbReference type="ARBA" id="ARBA00023125"/>
    </source>
</evidence>
<keyword evidence="4" id="KW-0159">Chromosome partition</keyword>
<keyword evidence="8" id="KW-0131">Cell cycle</keyword>
<dbReference type="GO" id="GO:0015074">
    <property type="term" value="P:DNA integration"/>
    <property type="evidence" value="ECO:0007669"/>
    <property type="project" value="UniProtKB-KW"/>
</dbReference>
<feature type="domain" description="Core-binding (CB)" evidence="11">
    <location>
        <begin position="15"/>
        <end position="131"/>
    </location>
</feature>
<evidence type="ECO:0000256" key="1">
    <source>
        <dbReference type="ARBA" id="ARBA00004496"/>
    </source>
</evidence>
<protein>
    <recommendedName>
        <fullName evidence="14">Tyrosine recombinase XerS</fullName>
    </recommendedName>
</protein>
<dbReference type="InterPro" id="IPR011010">
    <property type="entry name" value="DNA_brk_join_enz"/>
</dbReference>
<evidence type="ECO:0000259" key="11">
    <source>
        <dbReference type="PROSITE" id="PS51900"/>
    </source>
</evidence>
<evidence type="ECO:0008006" key="14">
    <source>
        <dbReference type="Google" id="ProtNLM"/>
    </source>
</evidence>
<comment type="subcellular location">
    <subcellularLocation>
        <location evidence="1">Cytoplasm</location>
    </subcellularLocation>
</comment>
<dbReference type="EMBL" id="JXKM01000004">
    <property type="protein sequence ID" value="OJG35930.1"/>
    <property type="molecule type" value="Genomic_DNA"/>
</dbReference>
<evidence type="ECO:0000256" key="9">
    <source>
        <dbReference type="PROSITE-ProRule" id="PRU01248"/>
    </source>
</evidence>
<sequence>MNQQEANRRMEEEIQFFPWFIQNYFRKKSGDQYSSITLYEYAKEYRRFLTWLIQEGFSSATELSEVTLAEFAALWPEDLEFYKAHLVKAPKILKESTQKRLEESEQSLPLRQNATVQRGITAVRSLFNYLAEAVDRTTGKPYLEHNMMRKVANVKDNKTMAERGAAIEKKLFLDEEALDFLDFVEHRYLETLESRQAITAFKKNQIRDLAIIGLFLGTGMRLSELVNMNVQDLDLAAGEARVYRKGGKWDMVVISSVAIEFLTEYLAQRNILYQPDENEPALFLTRYRGKAKRIAGGAVEAMVGKYSEAFKIKISPHKLRHSVATQLYTKTNSLVQVAEQLGQSGTSATTVYTHIAGKKKRDAMNDLWT</sequence>
<evidence type="ECO:0000256" key="7">
    <source>
        <dbReference type="ARBA" id="ARBA00023172"/>
    </source>
</evidence>
<dbReference type="InterPro" id="IPR013762">
    <property type="entry name" value="Integrase-like_cat_sf"/>
</dbReference>
<dbReference type="InterPro" id="IPR050090">
    <property type="entry name" value="Tyrosine_recombinase_XerCD"/>
</dbReference>
<dbReference type="OrthoDB" id="283809at2"/>
<keyword evidence="6 9" id="KW-0238">DNA-binding</keyword>
<proteinExistence type="predicted"/>
<gene>
    <name evidence="12" type="ORF">RV00_GL002074</name>
</gene>
<dbReference type="AlphaFoldDB" id="A0A1L8SV01"/>
<evidence type="ECO:0000256" key="8">
    <source>
        <dbReference type="ARBA" id="ARBA00023306"/>
    </source>
</evidence>
<keyword evidence="3" id="KW-0132">Cell division</keyword>
<dbReference type="Proteomes" id="UP000183700">
    <property type="component" value="Unassembled WGS sequence"/>
</dbReference>
<dbReference type="Gene3D" id="1.10.150.130">
    <property type="match status" value="1"/>
</dbReference>
<evidence type="ECO:0000313" key="13">
    <source>
        <dbReference type="Proteomes" id="UP000183700"/>
    </source>
</evidence>
<dbReference type="NCBIfam" id="NF003462">
    <property type="entry name" value="PRK05084.1"/>
    <property type="match status" value="1"/>
</dbReference>
<dbReference type="Gene3D" id="1.10.443.10">
    <property type="entry name" value="Intergrase catalytic core"/>
    <property type="match status" value="1"/>
</dbReference>
<dbReference type="RefSeq" id="WP_071861898.1">
    <property type="nucleotide sequence ID" value="NZ_JBHLVS010000013.1"/>
</dbReference>
<dbReference type="Pfam" id="PF00589">
    <property type="entry name" value="Phage_integrase"/>
    <property type="match status" value="1"/>
</dbReference>
<dbReference type="SUPFAM" id="SSF56349">
    <property type="entry name" value="DNA breaking-rejoining enzymes"/>
    <property type="match status" value="1"/>
</dbReference>
<dbReference type="PANTHER" id="PTHR30349:SF77">
    <property type="entry name" value="TYROSINE RECOMBINASE XERC"/>
    <property type="match status" value="1"/>
</dbReference>
<evidence type="ECO:0000256" key="5">
    <source>
        <dbReference type="ARBA" id="ARBA00022908"/>
    </source>
</evidence>
<keyword evidence="5" id="KW-0229">DNA integration</keyword>
<dbReference type="InterPro" id="IPR010998">
    <property type="entry name" value="Integrase_recombinase_N"/>
</dbReference>
<evidence type="ECO:0000313" key="12">
    <source>
        <dbReference type="EMBL" id="OJG35930.1"/>
    </source>
</evidence>
<dbReference type="GO" id="GO:0005737">
    <property type="term" value="C:cytoplasm"/>
    <property type="evidence" value="ECO:0007669"/>
    <property type="project" value="UniProtKB-SubCell"/>
</dbReference>
<dbReference type="InterPro" id="IPR044068">
    <property type="entry name" value="CB"/>
</dbReference>
<dbReference type="GO" id="GO:0006310">
    <property type="term" value="P:DNA recombination"/>
    <property type="evidence" value="ECO:0007669"/>
    <property type="project" value="UniProtKB-KW"/>
</dbReference>
<organism evidence="12 13">
    <name type="scientific">Enterococcus devriesei</name>
    <dbReference type="NCBI Taxonomy" id="319970"/>
    <lineage>
        <taxon>Bacteria</taxon>
        <taxon>Bacillati</taxon>
        <taxon>Bacillota</taxon>
        <taxon>Bacilli</taxon>
        <taxon>Lactobacillales</taxon>
        <taxon>Enterococcaceae</taxon>
        <taxon>Enterococcus</taxon>
    </lineage>
</organism>